<accession>A0A3G3LZ86</accession>
<reference evidence="1 2" key="1">
    <citation type="submission" date="2018-10" db="EMBL/GenBank/DDBJ databases">
        <authorList>
            <person name="Garlena R.A."/>
            <person name="Russell D.A."/>
            <person name="Pope W.H."/>
            <person name="Jacobs-Sera D."/>
            <person name="Hatfull G.F."/>
        </authorList>
    </citation>
    <scope>NUCLEOTIDE SEQUENCE [LARGE SCALE GENOMIC DNA]</scope>
</reference>
<name>A0A3G3LZ86_9CAUD</name>
<keyword evidence="2" id="KW-1185">Reference proteome</keyword>
<evidence type="ECO:0000313" key="1">
    <source>
        <dbReference type="EMBL" id="AYQ99464.1"/>
    </source>
</evidence>
<organism evidence="1 2">
    <name type="scientific">Microbacterium phage Goodman</name>
    <dbReference type="NCBI Taxonomy" id="2484206"/>
    <lineage>
        <taxon>Viruses</taxon>
        <taxon>Duplodnaviria</taxon>
        <taxon>Heunggongvirae</taxon>
        <taxon>Uroviricota</taxon>
        <taxon>Caudoviricetes</taxon>
        <taxon>Goodmanvirus</taxon>
        <taxon>Goodmanvirus goodman</taxon>
    </lineage>
</organism>
<protein>
    <submittedName>
        <fullName evidence="1">Uncharacterized protein</fullName>
    </submittedName>
</protein>
<sequence>MPYREEHYNEGHTPKAYPTVKLDQPIHIVTVGLAIEGDDPVGYLIWQGPALEWYTNVGQKDGWRYGVRAQVEGIIADGLDRGLEPNEVWGVVLDTAPIALVAHEDDPERFFDALRKRWAALND</sequence>
<dbReference type="EMBL" id="MK016495">
    <property type="protein sequence ID" value="AYQ99464.1"/>
    <property type="molecule type" value="Genomic_DNA"/>
</dbReference>
<dbReference type="Proteomes" id="UP000279037">
    <property type="component" value="Segment"/>
</dbReference>
<dbReference type="RefSeq" id="YP_009815912.1">
    <property type="nucleotide sequence ID" value="NC_048101.1"/>
</dbReference>
<dbReference type="GeneID" id="55007145"/>
<proteinExistence type="predicted"/>
<evidence type="ECO:0000313" key="2">
    <source>
        <dbReference type="Proteomes" id="UP000279037"/>
    </source>
</evidence>
<gene>
    <name evidence="1" type="primary">8</name>
    <name evidence="1" type="ORF">PBI_GOODMAN_8</name>
</gene>
<dbReference type="KEGG" id="vg:55007145"/>